<keyword evidence="6" id="KW-0732">Signal</keyword>
<protein>
    <submittedName>
        <fullName evidence="14">Putative non-specific serine/threonine protein kinase</fullName>
        <ecNumber evidence="14">2.7.11.1</ecNumber>
    </submittedName>
</protein>
<keyword evidence="9" id="KW-0472">Membrane</keyword>
<dbReference type="Proteomes" id="UP000265566">
    <property type="component" value="Chromosome 8"/>
</dbReference>
<keyword evidence="4" id="KW-0964">Secreted</keyword>
<evidence type="ECO:0000256" key="10">
    <source>
        <dbReference type="ARBA" id="ARBA00023157"/>
    </source>
</evidence>
<keyword evidence="14" id="KW-0723">Serine/threonine-protein kinase</keyword>
<proteinExistence type="inferred from homology"/>
<dbReference type="GO" id="GO:0006952">
    <property type="term" value="P:defense response"/>
    <property type="evidence" value="ECO:0007669"/>
    <property type="project" value="UniProtKB-KW"/>
</dbReference>
<evidence type="ECO:0000256" key="11">
    <source>
        <dbReference type="ARBA" id="ARBA00038043"/>
    </source>
</evidence>
<evidence type="ECO:0000259" key="13">
    <source>
        <dbReference type="Pfam" id="PF23598"/>
    </source>
</evidence>
<feature type="domain" description="Disease resistance R13L4/SHOC-2-like LRR" evidence="13">
    <location>
        <begin position="106"/>
        <end position="219"/>
    </location>
</feature>
<gene>
    <name evidence="14" type="ORF">MtrunA17_Chr8g0363381</name>
</gene>
<evidence type="ECO:0000256" key="3">
    <source>
        <dbReference type="ARBA" id="ARBA00022512"/>
    </source>
</evidence>
<dbReference type="Pfam" id="PF23598">
    <property type="entry name" value="LRR_14"/>
    <property type="match status" value="1"/>
</dbReference>
<keyword evidence="5" id="KW-0433">Leucine-rich repeat</keyword>
<dbReference type="InterPro" id="IPR013210">
    <property type="entry name" value="LRR_N_plant-typ"/>
</dbReference>
<keyword evidence="14" id="KW-0418">Kinase</keyword>
<evidence type="ECO:0000256" key="2">
    <source>
        <dbReference type="ARBA" id="ARBA00004191"/>
    </source>
</evidence>
<feature type="domain" description="Leucine-rich repeat-containing N-terminal plant-type" evidence="12">
    <location>
        <begin position="48"/>
        <end position="87"/>
    </location>
</feature>
<evidence type="ECO:0000256" key="8">
    <source>
        <dbReference type="ARBA" id="ARBA00022821"/>
    </source>
</evidence>
<keyword evidence="8" id="KW-0611">Plant defense</keyword>
<evidence type="ECO:0000256" key="5">
    <source>
        <dbReference type="ARBA" id="ARBA00022614"/>
    </source>
</evidence>
<dbReference type="EC" id="2.7.11.1" evidence="14"/>
<keyword evidence="7" id="KW-0677">Repeat</keyword>
<evidence type="ECO:0000256" key="7">
    <source>
        <dbReference type="ARBA" id="ARBA00022737"/>
    </source>
</evidence>
<dbReference type="EMBL" id="PSQE01000008">
    <property type="protein sequence ID" value="RHN41190.1"/>
    <property type="molecule type" value="Genomic_DNA"/>
</dbReference>
<dbReference type="GO" id="GO:0004674">
    <property type="term" value="F:protein serine/threonine kinase activity"/>
    <property type="evidence" value="ECO:0007669"/>
    <property type="project" value="UniProtKB-KW"/>
</dbReference>
<dbReference type="Pfam" id="PF08263">
    <property type="entry name" value="LRRNT_2"/>
    <property type="match status" value="1"/>
</dbReference>
<dbReference type="Gene3D" id="3.80.10.10">
    <property type="entry name" value="Ribonuclease Inhibitor"/>
    <property type="match status" value="2"/>
</dbReference>
<dbReference type="Gramene" id="rna47482">
    <property type="protein sequence ID" value="RHN41190.1"/>
    <property type="gene ID" value="gene47482"/>
</dbReference>
<evidence type="ECO:0000313" key="14">
    <source>
        <dbReference type="EMBL" id="RHN41190.1"/>
    </source>
</evidence>
<keyword evidence="3" id="KW-0134">Cell wall</keyword>
<keyword evidence="10" id="KW-1015">Disulfide bond</keyword>
<keyword evidence="14" id="KW-0808">Transferase</keyword>
<dbReference type="InterPro" id="IPR032675">
    <property type="entry name" value="LRR_dom_sf"/>
</dbReference>
<reference evidence="14" key="1">
    <citation type="journal article" date="2018" name="Nat. Plants">
        <title>Whole-genome landscape of Medicago truncatula symbiotic genes.</title>
        <authorList>
            <person name="Pecrix Y."/>
            <person name="Gamas P."/>
            <person name="Carrere S."/>
        </authorList>
    </citation>
    <scope>NUCLEOTIDE SEQUENCE</scope>
    <source>
        <tissue evidence="14">Leaves</tissue>
    </source>
</reference>
<evidence type="ECO:0000256" key="9">
    <source>
        <dbReference type="ARBA" id="ARBA00023136"/>
    </source>
</evidence>
<comment type="subcellular location">
    <subcellularLocation>
        <location evidence="1">Membrane</location>
        <topology evidence="1">Peripheral membrane protein</topology>
    </subcellularLocation>
    <subcellularLocation>
        <location evidence="2">Secreted</location>
        <location evidence="2">Cell wall</location>
    </subcellularLocation>
</comment>
<dbReference type="AlphaFoldDB" id="A0A396GJL5"/>
<organism evidence="14">
    <name type="scientific">Medicago truncatula</name>
    <name type="common">Barrel medic</name>
    <name type="synonym">Medicago tribuloides</name>
    <dbReference type="NCBI Taxonomy" id="3880"/>
    <lineage>
        <taxon>Eukaryota</taxon>
        <taxon>Viridiplantae</taxon>
        <taxon>Streptophyta</taxon>
        <taxon>Embryophyta</taxon>
        <taxon>Tracheophyta</taxon>
        <taxon>Spermatophyta</taxon>
        <taxon>Magnoliopsida</taxon>
        <taxon>eudicotyledons</taxon>
        <taxon>Gunneridae</taxon>
        <taxon>Pentapetalae</taxon>
        <taxon>rosids</taxon>
        <taxon>fabids</taxon>
        <taxon>Fabales</taxon>
        <taxon>Fabaceae</taxon>
        <taxon>Papilionoideae</taxon>
        <taxon>50 kb inversion clade</taxon>
        <taxon>NPAAA clade</taxon>
        <taxon>Hologalegina</taxon>
        <taxon>IRL clade</taxon>
        <taxon>Trifolieae</taxon>
        <taxon>Medicago</taxon>
    </lineage>
</organism>
<accession>A0A396GJL5</accession>
<dbReference type="GO" id="GO:0016020">
    <property type="term" value="C:membrane"/>
    <property type="evidence" value="ECO:0007669"/>
    <property type="project" value="UniProtKB-SubCell"/>
</dbReference>
<evidence type="ECO:0000256" key="1">
    <source>
        <dbReference type="ARBA" id="ARBA00004170"/>
    </source>
</evidence>
<dbReference type="SUPFAM" id="SSF52058">
    <property type="entry name" value="L domain-like"/>
    <property type="match status" value="1"/>
</dbReference>
<sequence length="229" mass="25389">MYVSFPSSIIHIHYGKMVNLSSHLFLLSLSLHCCFIACLAANTKNITTDQSALLAFKSLITSDPYDVLANNWSTSSSVCNWIGVTCDERHGRVHSLILRNMSLRGTVSPNLGNMSFLVILDLKNNSFGGQFPKELCSLRRLKVLHISYNEFEGGIPPALGNLSQLQYLYLGTNNFNGFIPQSMGNLHGLIELDTIRNKLSGPIPRTISNMSSIEVLHLSSNYFSGTRTF</sequence>
<evidence type="ECO:0000256" key="4">
    <source>
        <dbReference type="ARBA" id="ARBA00022525"/>
    </source>
</evidence>
<dbReference type="PANTHER" id="PTHR48060:SF21">
    <property type="entry name" value="L DOMAIN-LIKE PROTEIN"/>
    <property type="match status" value="1"/>
</dbReference>
<name>A0A396GJL5_MEDTR</name>
<evidence type="ECO:0000256" key="6">
    <source>
        <dbReference type="ARBA" id="ARBA00022729"/>
    </source>
</evidence>
<comment type="caution">
    <text evidence="14">The sequence shown here is derived from an EMBL/GenBank/DDBJ whole genome shotgun (WGS) entry which is preliminary data.</text>
</comment>
<dbReference type="InterPro" id="IPR055414">
    <property type="entry name" value="LRR_R13L4/SHOC2-like"/>
</dbReference>
<evidence type="ECO:0000259" key="12">
    <source>
        <dbReference type="Pfam" id="PF08263"/>
    </source>
</evidence>
<dbReference type="InterPro" id="IPR053211">
    <property type="entry name" value="DNA_repair-toleration"/>
</dbReference>
<dbReference type="FunFam" id="3.80.10.10:FF:000400">
    <property type="entry name" value="Nuclear pore complex protein NUP107"/>
    <property type="match status" value="1"/>
</dbReference>
<dbReference type="PANTHER" id="PTHR48060">
    <property type="entry name" value="DNA DAMAGE-REPAIR/TOLERATION PROTEIN DRT100"/>
    <property type="match status" value="1"/>
</dbReference>
<comment type="similarity">
    <text evidence="11">Belongs to the polygalacturonase-inhibiting protein family.</text>
</comment>